<organism evidence="1 2">
    <name type="scientific">Mycobacterium phage Bananafish</name>
    <dbReference type="NCBI Taxonomy" id="2572532"/>
    <lineage>
        <taxon>Viruses</taxon>
        <taxon>Duplodnaviria</taxon>
        <taxon>Heunggongvirae</taxon>
        <taxon>Uroviricota</taxon>
        <taxon>Caudoviricetes</taxon>
        <taxon>Bclasvirinae</taxon>
        <taxon>Rosebushvirus</taxon>
        <taxon>Rosebushvirus rosebush</taxon>
    </lineage>
</organism>
<protein>
    <submittedName>
        <fullName evidence="1">Uncharacterized protein</fullName>
    </submittedName>
</protein>
<sequence length="35" mass="3912">MIQRPHSPRRVFASELCGAHRARLCLADTVTPHLA</sequence>
<accession>A0A4D6T9B6</accession>
<reference evidence="1 2" key="1">
    <citation type="submission" date="2019-04" db="EMBL/GenBank/DDBJ databases">
        <authorList>
            <person name="Ayuk M.A."/>
            <person name="Robinson C.J."/>
            <person name="Anderson W.A."/>
            <person name="Ullah H."/>
            <person name="Gugssa A."/>
            <person name="Somiranjan G."/>
            <person name="Allen A."/>
            <person name="Lourds M.F."/>
            <person name="Quagrainr B.K."/>
            <person name="Givens S.T."/>
            <person name="Entner S."/>
            <person name="Akaya S.N."/>
            <person name="Cheung L.H."/>
            <person name="Chinboot J."/>
            <person name="Daniels-Verden K.Z."/>
            <person name="Denton J.A."/>
            <person name="Falkenberg J.A."/>
            <person name="Haidara R."/>
            <person name="Hall L.-A.N."/>
            <person name="Harris S.R."/>
            <person name="Harrison A.C."/>
            <person name="Hayes M."/>
            <person name="Hayes N.J."/>
            <person name="Henry-Smith C.A."/>
            <person name="Hernandez I.M."/>
            <person name="Hudson I.M."/>
            <person name="Iyokowa K.M."/>
            <person name="Jackson D."/>
            <person name="James K.A."/>
            <person name="James N.A."/>
            <person name="Johnson K.D."/>
            <person name="Ware V.C."/>
            <person name="Garlena R.A."/>
            <person name="Russell D.A."/>
            <person name="Pope W.H."/>
            <person name="Jacobs-Sera D."/>
            <person name="Hatfull G.F."/>
        </authorList>
    </citation>
    <scope>NUCLEOTIDE SEQUENCE [LARGE SCALE GENOMIC DNA]</scope>
</reference>
<proteinExistence type="predicted"/>
<dbReference type="Proteomes" id="UP000298563">
    <property type="component" value="Genome"/>
</dbReference>
<gene>
    <name evidence="1" type="primary">61</name>
    <name evidence="1" type="ORF">SEA_BANANAFISH_61</name>
</gene>
<dbReference type="EMBL" id="MK814751">
    <property type="protein sequence ID" value="QCG77157.1"/>
    <property type="molecule type" value="Genomic_DNA"/>
</dbReference>
<evidence type="ECO:0000313" key="2">
    <source>
        <dbReference type="Proteomes" id="UP000298563"/>
    </source>
</evidence>
<name>A0A4D6T9B6_9CAUD</name>
<evidence type="ECO:0000313" key="1">
    <source>
        <dbReference type="EMBL" id="QCG77157.1"/>
    </source>
</evidence>